<dbReference type="SUPFAM" id="SSF109854">
    <property type="entry name" value="DinB/YfiT-like putative metalloenzymes"/>
    <property type="match status" value="1"/>
</dbReference>
<proteinExistence type="predicted"/>
<dbReference type="InterPro" id="IPR034660">
    <property type="entry name" value="DinB/YfiT-like"/>
</dbReference>
<dbReference type="RefSeq" id="WP_014432201.1">
    <property type="nucleotide sequence ID" value="NC_017079.1"/>
</dbReference>
<reference evidence="2 3" key="1">
    <citation type="submission" date="2012-02" db="EMBL/GenBank/DDBJ databases">
        <title>Complete genome sequence of Caldilinea aerophila DSM 14535 (= NBRC 102666).</title>
        <authorList>
            <person name="Oguchi A."/>
            <person name="Hosoyama A."/>
            <person name="Sekine M."/>
            <person name="Fukai R."/>
            <person name="Kato Y."/>
            <person name="Nakamura S."/>
            <person name="Hanada S."/>
            <person name="Yamazaki S."/>
            <person name="Fujita N."/>
        </authorList>
    </citation>
    <scope>NUCLEOTIDE SEQUENCE [LARGE SCALE GENOMIC DNA]</scope>
    <source>
        <strain evidence="3">DSM 14535 / JCM 11387 / NBRC 104270 / STL-6-O1</strain>
    </source>
</reference>
<evidence type="ECO:0000313" key="2">
    <source>
        <dbReference type="EMBL" id="BAL98960.1"/>
    </source>
</evidence>
<dbReference type="AlphaFoldDB" id="I0I123"/>
<evidence type="ECO:0000313" key="3">
    <source>
        <dbReference type="Proteomes" id="UP000007880"/>
    </source>
</evidence>
<name>I0I123_CALAS</name>
<dbReference type="Pfam" id="PF12867">
    <property type="entry name" value="DinB_2"/>
    <property type="match status" value="1"/>
</dbReference>
<dbReference type="KEGG" id="cap:CLDAP_09210"/>
<sequence length="178" mass="19061">MSQQTAVNLIRAQFRAVHHNWLEATLQGVTTEQAHWQPPGGRVAPIGAQYAHIITAVDFLFLGFVRQQTPLALSAFAGKTGMSLPYPLEGDWIAWASSVQIDLAALRRYAQATFAALDEQLAALSDDDLATAVDMTPVGLGQQTVGSFLTCLLVLNAAAHTGEISVVKGLQGLQGYPF</sequence>
<dbReference type="Proteomes" id="UP000007880">
    <property type="component" value="Chromosome"/>
</dbReference>
<dbReference type="HOGENOM" id="CLU_1507923_0_0_0"/>
<accession>I0I123</accession>
<organism evidence="2 3">
    <name type="scientific">Caldilinea aerophila (strain DSM 14535 / JCM 11387 / NBRC 104270 / STL-6-O1)</name>
    <dbReference type="NCBI Taxonomy" id="926550"/>
    <lineage>
        <taxon>Bacteria</taxon>
        <taxon>Bacillati</taxon>
        <taxon>Chloroflexota</taxon>
        <taxon>Caldilineae</taxon>
        <taxon>Caldilineales</taxon>
        <taxon>Caldilineaceae</taxon>
        <taxon>Caldilinea</taxon>
    </lineage>
</organism>
<dbReference type="STRING" id="926550.CLDAP_09210"/>
<dbReference type="EMBL" id="AP012337">
    <property type="protein sequence ID" value="BAL98960.1"/>
    <property type="molecule type" value="Genomic_DNA"/>
</dbReference>
<evidence type="ECO:0000259" key="1">
    <source>
        <dbReference type="Pfam" id="PF12867"/>
    </source>
</evidence>
<dbReference type="OrthoDB" id="159935at2"/>
<protein>
    <recommendedName>
        <fullName evidence="1">DinB-like domain-containing protein</fullName>
    </recommendedName>
</protein>
<keyword evidence="3" id="KW-1185">Reference proteome</keyword>
<dbReference type="eggNOG" id="COG2318">
    <property type="taxonomic scope" value="Bacteria"/>
</dbReference>
<dbReference type="Gene3D" id="1.20.120.450">
    <property type="entry name" value="dinb family like domain"/>
    <property type="match status" value="1"/>
</dbReference>
<dbReference type="InterPro" id="IPR024775">
    <property type="entry name" value="DinB-like"/>
</dbReference>
<gene>
    <name evidence="2" type="ordered locus">CLDAP_09210</name>
</gene>
<feature type="domain" description="DinB-like" evidence="1">
    <location>
        <begin position="16"/>
        <end position="149"/>
    </location>
</feature>